<proteinExistence type="predicted"/>
<gene>
    <name evidence="2" type="ORF">AVEN_106384_1</name>
</gene>
<dbReference type="EMBL" id="BGPR01000030">
    <property type="protein sequence ID" value="GBL82867.1"/>
    <property type="molecule type" value="Genomic_DNA"/>
</dbReference>
<dbReference type="OrthoDB" id="10390253at2759"/>
<name>A0A4Y2ATN5_ARAVE</name>
<accession>A0A4Y2ATN5</accession>
<dbReference type="AlphaFoldDB" id="A0A4Y2ATN5"/>
<organism evidence="2 3">
    <name type="scientific">Araneus ventricosus</name>
    <name type="common">Orbweaver spider</name>
    <name type="synonym">Epeira ventricosa</name>
    <dbReference type="NCBI Taxonomy" id="182803"/>
    <lineage>
        <taxon>Eukaryota</taxon>
        <taxon>Metazoa</taxon>
        <taxon>Ecdysozoa</taxon>
        <taxon>Arthropoda</taxon>
        <taxon>Chelicerata</taxon>
        <taxon>Arachnida</taxon>
        <taxon>Araneae</taxon>
        <taxon>Araneomorphae</taxon>
        <taxon>Entelegynae</taxon>
        <taxon>Araneoidea</taxon>
        <taxon>Araneidae</taxon>
        <taxon>Araneus</taxon>
    </lineage>
</organism>
<reference evidence="2 3" key="1">
    <citation type="journal article" date="2019" name="Sci. Rep.">
        <title>Orb-weaving spider Araneus ventricosus genome elucidates the spidroin gene catalogue.</title>
        <authorList>
            <person name="Kono N."/>
            <person name="Nakamura H."/>
            <person name="Ohtoshi R."/>
            <person name="Moran D.A.P."/>
            <person name="Shinohara A."/>
            <person name="Yoshida Y."/>
            <person name="Fujiwara M."/>
            <person name="Mori M."/>
            <person name="Tomita M."/>
            <person name="Arakawa K."/>
        </authorList>
    </citation>
    <scope>NUCLEOTIDE SEQUENCE [LARGE SCALE GENOMIC DNA]</scope>
</reference>
<comment type="caution">
    <text evidence="2">The sequence shown here is derived from an EMBL/GenBank/DDBJ whole genome shotgun (WGS) entry which is preliminary data.</text>
</comment>
<evidence type="ECO:0000256" key="1">
    <source>
        <dbReference type="SAM" id="MobiDB-lite"/>
    </source>
</evidence>
<evidence type="ECO:0000313" key="3">
    <source>
        <dbReference type="Proteomes" id="UP000499080"/>
    </source>
</evidence>
<dbReference type="Proteomes" id="UP000499080">
    <property type="component" value="Unassembled WGS sequence"/>
</dbReference>
<sequence>MPDGTRRRCQSREADDCSDMHERNGAEQTSMTRFQKFTPERRVVVESLHAGVKKGRNECAERLIIKKEKKCFQDAVMDKKCSDPIASALSGASNLRELVLKNKEACGLLEFYSDCIVERVVHYCGPHAKDLFSYLFDRLLKLGQCMCDEIILPADENDDRFDNLGQLDAFNFILPFFVYP</sequence>
<feature type="compositionally biased region" description="Basic and acidic residues" evidence="1">
    <location>
        <begin position="1"/>
        <end position="25"/>
    </location>
</feature>
<evidence type="ECO:0000313" key="2">
    <source>
        <dbReference type="EMBL" id="GBL82867.1"/>
    </source>
</evidence>
<protein>
    <submittedName>
        <fullName evidence="2">Uncharacterized protein</fullName>
    </submittedName>
</protein>
<feature type="region of interest" description="Disordered" evidence="1">
    <location>
        <begin position="1"/>
        <end position="32"/>
    </location>
</feature>
<keyword evidence="3" id="KW-1185">Reference proteome</keyword>